<sequence>MTACPEAPECFSPSQSSFTVETPHRKLLMYRSSPPRRDRISGPWYPPPPSRSSFFSRRPDPQYFQNGPPPLYSSQFGP</sequence>
<evidence type="ECO:0000256" key="1">
    <source>
        <dbReference type="SAM" id="MobiDB-lite"/>
    </source>
</evidence>
<evidence type="ECO:0000313" key="3">
    <source>
        <dbReference type="Proteomes" id="UP000266723"/>
    </source>
</evidence>
<dbReference type="Proteomes" id="UP000266723">
    <property type="component" value="Unassembled WGS sequence"/>
</dbReference>
<organism evidence="2 3">
    <name type="scientific">Brassica cretica</name>
    <name type="common">Mustard</name>
    <dbReference type="NCBI Taxonomy" id="69181"/>
    <lineage>
        <taxon>Eukaryota</taxon>
        <taxon>Viridiplantae</taxon>
        <taxon>Streptophyta</taxon>
        <taxon>Embryophyta</taxon>
        <taxon>Tracheophyta</taxon>
        <taxon>Spermatophyta</taxon>
        <taxon>Magnoliopsida</taxon>
        <taxon>eudicotyledons</taxon>
        <taxon>Gunneridae</taxon>
        <taxon>Pentapetalae</taxon>
        <taxon>rosids</taxon>
        <taxon>malvids</taxon>
        <taxon>Brassicales</taxon>
        <taxon>Brassicaceae</taxon>
        <taxon>Brassiceae</taxon>
        <taxon>Brassica</taxon>
    </lineage>
</organism>
<evidence type="ECO:0000313" key="2">
    <source>
        <dbReference type="EMBL" id="KAF3494338.1"/>
    </source>
</evidence>
<proteinExistence type="predicted"/>
<keyword evidence="3" id="KW-1185">Reference proteome</keyword>
<name>A0ABQ7A9J8_BRACR</name>
<gene>
    <name evidence="2" type="ORF">DY000_02053623</name>
</gene>
<comment type="caution">
    <text evidence="2">The sequence shown here is derived from an EMBL/GenBank/DDBJ whole genome shotgun (WGS) entry which is preliminary data.</text>
</comment>
<reference evidence="2 3" key="1">
    <citation type="journal article" date="2020" name="BMC Genomics">
        <title>Intraspecific diversification of the crop wild relative Brassica cretica Lam. using demographic model selection.</title>
        <authorList>
            <person name="Kioukis A."/>
            <person name="Michalopoulou V.A."/>
            <person name="Briers L."/>
            <person name="Pirintsos S."/>
            <person name="Studholme D.J."/>
            <person name="Pavlidis P."/>
            <person name="Sarris P.F."/>
        </authorList>
    </citation>
    <scope>NUCLEOTIDE SEQUENCE [LARGE SCALE GENOMIC DNA]</scope>
    <source>
        <strain evidence="3">cv. PFS-1207/04</strain>
    </source>
</reference>
<protein>
    <submittedName>
        <fullName evidence="2">Uncharacterized protein</fullName>
    </submittedName>
</protein>
<feature type="region of interest" description="Disordered" evidence="1">
    <location>
        <begin position="22"/>
        <end position="78"/>
    </location>
</feature>
<accession>A0ABQ7A9J8</accession>
<dbReference type="EMBL" id="QGKV02002055">
    <property type="protein sequence ID" value="KAF3494338.1"/>
    <property type="molecule type" value="Genomic_DNA"/>
</dbReference>